<dbReference type="GO" id="GO:0008076">
    <property type="term" value="C:voltage-gated potassium channel complex"/>
    <property type="evidence" value="ECO:0007669"/>
    <property type="project" value="InterPro"/>
</dbReference>
<dbReference type="PANTHER" id="PTHR11537:SF254">
    <property type="entry name" value="POTASSIUM VOLTAGE-GATED CHANNEL PROTEIN SHAB"/>
    <property type="match status" value="1"/>
</dbReference>
<protein>
    <submittedName>
        <fullName evidence="10">Voltage-gated potassium channel</fullName>
    </submittedName>
</protein>
<evidence type="ECO:0000313" key="11">
    <source>
        <dbReference type="Proteomes" id="UP000199412"/>
    </source>
</evidence>
<dbReference type="InterPro" id="IPR013099">
    <property type="entry name" value="K_chnl_dom"/>
</dbReference>
<feature type="domain" description="Potassium channel" evidence="9">
    <location>
        <begin position="148"/>
        <end position="221"/>
    </location>
</feature>
<dbReference type="OrthoDB" id="9799090at2"/>
<dbReference type="Gene3D" id="1.10.287.70">
    <property type="match status" value="1"/>
</dbReference>
<evidence type="ECO:0000256" key="6">
    <source>
        <dbReference type="ARBA" id="ARBA00023136"/>
    </source>
</evidence>
<organism evidence="10 11">
    <name type="scientific">Rhodospira trueperi</name>
    <dbReference type="NCBI Taxonomy" id="69960"/>
    <lineage>
        <taxon>Bacteria</taxon>
        <taxon>Pseudomonadati</taxon>
        <taxon>Pseudomonadota</taxon>
        <taxon>Alphaproteobacteria</taxon>
        <taxon>Rhodospirillales</taxon>
        <taxon>Rhodospirillaceae</taxon>
        <taxon>Rhodospira</taxon>
    </lineage>
</organism>
<keyword evidence="6 8" id="KW-0472">Membrane</keyword>
<feature type="transmembrane region" description="Helical" evidence="8">
    <location>
        <begin position="90"/>
        <end position="112"/>
    </location>
</feature>
<keyword evidence="2" id="KW-0813">Transport</keyword>
<evidence type="ECO:0000259" key="9">
    <source>
        <dbReference type="Pfam" id="PF07885"/>
    </source>
</evidence>
<dbReference type="InterPro" id="IPR028325">
    <property type="entry name" value="VG_K_chnl"/>
</dbReference>
<feature type="transmembrane region" description="Helical" evidence="8">
    <location>
        <begin position="197"/>
        <end position="217"/>
    </location>
</feature>
<evidence type="ECO:0000256" key="5">
    <source>
        <dbReference type="ARBA" id="ARBA00023065"/>
    </source>
</evidence>
<feature type="transmembrane region" description="Helical" evidence="8">
    <location>
        <begin position="25"/>
        <end position="44"/>
    </location>
</feature>
<accession>A0A1G7BK61</accession>
<dbReference type="Proteomes" id="UP000199412">
    <property type="component" value="Unassembled WGS sequence"/>
</dbReference>
<dbReference type="GO" id="GO:0005249">
    <property type="term" value="F:voltage-gated potassium channel activity"/>
    <property type="evidence" value="ECO:0007669"/>
    <property type="project" value="InterPro"/>
</dbReference>
<keyword evidence="4 8" id="KW-1133">Transmembrane helix</keyword>
<evidence type="ECO:0000256" key="1">
    <source>
        <dbReference type="ARBA" id="ARBA00004141"/>
    </source>
</evidence>
<keyword evidence="5" id="KW-0406">Ion transport</keyword>
<sequence length="260" mass="28890">MTDAMPLKDRLTTLYTGFGPGATRFRYGLIVFDLCTIAFIVTTLPMSSTAAIIGVDIAIGVVVLADLLARMWIAPNLRRHLLRPTTLADIVVVFSLLLAPLLAGNLAFLRILRLVRLLHSYQVLRDLRREAAFFRRNEDVIISSINLITFIFVVTALVFVLQHEDNPGINSYIDALYFTVTTLTTTGFGDITLSGTWGRLLAVVVMVGGVSLFLRLVQTVFRPPKIRHTCQTCGLRRHDPDAVHCKHCGETLHIETEGES</sequence>
<dbReference type="SUPFAM" id="SSF81324">
    <property type="entry name" value="Voltage-gated potassium channels"/>
    <property type="match status" value="1"/>
</dbReference>
<evidence type="ECO:0000313" key="10">
    <source>
        <dbReference type="EMBL" id="SDE26816.1"/>
    </source>
</evidence>
<dbReference type="AlphaFoldDB" id="A0A1G7BK61"/>
<dbReference type="STRING" id="69960.SAMN05421720_10550"/>
<gene>
    <name evidence="10" type="ORF">SAMN05421720_10550</name>
</gene>
<dbReference type="EMBL" id="FNAP01000005">
    <property type="protein sequence ID" value="SDE26816.1"/>
    <property type="molecule type" value="Genomic_DNA"/>
</dbReference>
<feature type="transmembrane region" description="Helical" evidence="8">
    <location>
        <begin position="140"/>
        <end position="160"/>
    </location>
</feature>
<comment type="subcellular location">
    <subcellularLocation>
        <location evidence="1">Membrane</location>
        <topology evidence="1">Multi-pass membrane protein</topology>
    </subcellularLocation>
</comment>
<evidence type="ECO:0000256" key="7">
    <source>
        <dbReference type="ARBA" id="ARBA00023303"/>
    </source>
</evidence>
<dbReference type="RefSeq" id="WP_092784934.1">
    <property type="nucleotide sequence ID" value="NZ_FNAP01000005.1"/>
</dbReference>
<evidence type="ECO:0000256" key="4">
    <source>
        <dbReference type="ARBA" id="ARBA00022989"/>
    </source>
</evidence>
<dbReference type="PANTHER" id="PTHR11537">
    <property type="entry name" value="VOLTAGE-GATED POTASSIUM CHANNEL"/>
    <property type="match status" value="1"/>
</dbReference>
<dbReference type="Pfam" id="PF07885">
    <property type="entry name" value="Ion_trans_2"/>
    <property type="match status" value="1"/>
</dbReference>
<keyword evidence="7 10" id="KW-0407">Ion channel</keyword>
<keyword evidence="11" id="KW-1185">Reference proteome</keyword>
<dbReference type="Gene3D" id="1.20.120.350">
    <property type="entry name" value="Voltage-gated potassium channels. Chain C"/>
    <property type="match status" value="1"/>
</dbReference>
<proteinExistence type="predicted"/>
<evidence type="ECO:0000256" key="2">
    <source>
        <dbReference type="ARBA" id="ARBA00022448"/>
    </source>
</evidence>
<evidence type="ECO:0000256" key="8">
    <source>
        <dbReference type="SAM" id="Phobius"/>
    </source>
</evidence>
<reference evidence="10 11" key="1">
    <citation type="submission" date="2016-10" db="EMBL/GenBank/DDBJ databases">
        <authorList>
            <person name="de Groot N.N."/>
        </authorList>
    </citation>
    <scope>NUCLEOTIDE SEQUENCE [LARGE SCALE GENOMIC DNA]</scope>
    <source>
        <strain evidence="10 11">ATCC 700224</strain>
    </source>
</reference>
<dbReference type="GO" id="GO:0001508">
    <property type="term" value="P:action potential"/>
    <property type="evidence" value="ECO:0007669"/>
    <property type="project" value="TreeGrafter"/>
</dbReference>
<feature type="transmembrane region" description="Helical" evidence="8">
    <location>
        <begin position="50"/>
        <end position="69"/>
    </location>
</feature>
<keyword evidence="3 8" id="KW-0812">Transmembrane</keyword>
<evidence type="ECO:0000256" key="3">
    <source>
        <dbReference type="ARBA" id="ARBA00022692"/>
    </source>
</evidence>
<name>A0A1G7BK61_9PROT</name>
<dbReference type="InterPro" id="IPR027359">
    <property type="entry name" value="Volt_channel_dom_sf"/>
</dbReference>